<proteinExistence type="predicted"/>
<dbReference type="AlphaFoldDB" id="A0A0D7B683"/>
<evidence type="ECO:0000313" key="3">
    <source>
        <dbReference type="Proteomes" id="UP000054007"/>
    </source>
</evidence>
<feature type="compositionally biased region" description="Basic and acidic residues" evidence="1">
    <location>
        <begin position="311"/>
        <end position="363"/>
    </location>
</feature>
<feature type="region of interest" description="Disordered" evidence="1">
    <location>
        <begin position="311"/>
        <end position="406"/>
    </location>
</feature>
<evidence type="ECO:0000313" key="2">
    <source>
        <dbReference type="EMBL" id="KIY65700.1"/>
    </source>
</evidence>
<accession>A0A0D7B683</accession>
<feature type="compositionally biased region" description="Basic residues" evidence="1">
    <location>
        <begin position="396"/>
        <end position="406"/>
    </location>
</feature>
<keyword evidence="3" id="KW-1185">Reference proteome</keyword>
<protein>
    <submittedName>
        <fullName evidence="2">Uncharacterized protein</fullName>
    </submittedName>
</protein>
<feature type="compositionally biased region" description="Basic and acidic residues" evidence="1">
    <location>
        <begin position="111"/>
        <end position="122"/>
    </location>
</feature>
<sequence length="406" mass="46266">MSIAPFNHAASGENFEQTVTLANAAAISANDIPNINVRGSSLEEDFNEAAMQVSDGADDLILANAAQLVTLKETSSERASTLDIDDQPPASALHEIQSVTIPDANPLKRQRSSDSIDKETVKATKRPRTGGKNLKALKASTDAVDSKSEASIPESVDSHDEYYLGIGEGNKRPSLLLTSGKIITADLISDIRDAFDSEDYLEAMEMIEPVDALPMPNSIAPRYTLETFEQVSQIFALYPYITIRAYEQGLFSWIFHGHPRVDYSISQTVCNYECGLIECDWQSPRSTKVAVWNHLFECKVLMRLEKEAKMKNDEMEKRDREMKEEMLKKEEEEKEIKKEEQRTKRREQQERKKAEKKMKDEQAKRKREEKKLKKEEEAEEKRKEQAEKNETEPRTTRARGKRSTRK</sequence>
<organism evidence="2 3">
    <name type="scientific">Cylindrobasidium torrendii FP15055 ss-10</name>
    <dbReference type="NCBI Taxonomy" id="1314674"/>
    <lineage>
        <taxon>Eukaryota</taxon>
        <taxon>Fungi</taxon>
        <taxon>Dikarya</taxon>
        <taxon>Basidiomycota</taxon>
        <taxon>Agaricomycotina</taxon>
        <taxon>Agaricomycetes</taxon>
        <taxon>Agaricomycetidae</taxon>
        <taxon>Agaricales</taxon>
        <taxon>Marasmiineae</taxon>
        <taxon>Physalacriaceae</taxon>
        <taxon>Cylindrobasidium</taxon>
    </lineage>
</organism>
<feature type="compositionally biased region" description="Basic and acidic residues" evidence="1">
    <location>
        <begin position="369"/>
        <end position="395"/>
    </location>
</feature>
<reference evidence="2 3" key="1">
    <citation type="journal article" date="2015" name="Fungal Genet. Biol.">
        <title>Evolution of novel wood decay mechanisms in Agaricales revealed by the genome sequences of Fistulina hepatica and Cylindrobasidium torrendii.</title>
        <authorList>
            <person name="Floudas D."/>
            <person name="Held B.W."/>
            <person name="Riley R."/>
            <person name="Nagy L.G."/>
            <person name="Koehler G."/>
            <person name="Ransdell A.S."/>
            <person name="Younus H."/>
            <person name="Chow J."/>
            <person name="Chiniquy J."/>
            <person name="Lipzen A."/>
            <person name="Tritt A."/>
            <person name="Sun H."/>
            <person name="Haridas S."/>
            <person name="LaButti K."/>
            <person name="Ohm R.A."/>
            <person name="Kues U."/>
            <person name="Blanchette R.A."/>
            <person name="Grigoriev I.V."/>
            <person name="Minto R.E."/>
            <person name="Hibbett D.S."/>
        </authorList>
    </citation>
    <scope>NUCLEOTIDE SEQUENCE [LARGE SCALE GENOMIC DNA]</scope>
    <source>
        <strain evidence="2 3">FP15055 ss-10</strain>
    </source>
</reference>
<name>A0A0D7B683_9AGAR</name>
<feature type="region of interest" description="Disordered" evidence="1">
    <location>
        <begin position="103"/>
        <end position="131"/>
    </location>
</feature>
<evidence type="ECO:0000256" key="1">
    <source>
        <dbReference type="SAM" id="MobiDB-lite"/>
    </source>
</evidence>
<gene>
    <name evidence="2" type="ORF">CYLTODRAFT_492105</name>
</gene>
<dbReference type="EMBL" id="KN880580">
    <property type="protein sequence ID" value="KIY65700.1"/>
    <property type="molecule type" value="Genomic_DNA"/>
</dbReference>
<dbReference type="Proteomes" id="UP000054007">
    <property type="component" value="Unassembled WGS sequence"/>
</dbReference>